<keyword evidence="1" id="KW-0472">Membrane</keyword>
<keyword evidence="4" id="KW-1185">Reference proteome</keyword>
<feature type="domain" description="TonB-dependent receptor plug" evidence="2">
    <location>
        <begin position="219"/>
        <end position="326"/>
    </location>
</feature>
<evidence type="ECO:0000259" key="2">
    <source>
        <dbReference type="Pfam" id="PF07715"/>
    </source>
</evidence>
<dbReference type="PROSITE" id="PS52016">
    <property type="entry name" value="TONB_DEPENDENT_REC_3"/>
    <property type="match status" value="1"/>
</dbReference>
<evidence type="ECO:0000313" key="4">
    <source>
        <dbReference type="Proteomes" id="UP000018850"/>
    </source>
</evidence>
<comment type="caution">
    <text evidence="3">The sequence shown here is derived from an EMBL/GenBank/DDBJ whole genome shotgun (WGS) entry which is preliminary data.</text>
</comment>
<dbReference type="GO" id="GO:0009279">
    <property type="term" value="C:cell outer membrane"/>
    <property type="evidence" value="ECO:0007669"/>
    <property type="project" value="UniProtKB-SubCell"/>
</dbReference>
<dbReference type="eggNOG" id="COG1629">
    <property type="taxonomic scope" value="Bacteria"/>
</dbReference>
<evidence type="ECO:0000256" key="1">
    <source>
        <dbReference type="PROSITE-ProRule" id="PRU01360"/>
    </source>
</evidence>
<sequence length="1130" mass="126635">MIPGFYRGIRHSFAFILACFTCLNYSYSANKTLEKYIDSTQLESIDLMLQENNLEKTFQLIESKTSLKFSYDKKDLDNNLKLTKTFKKAPLNQVLSYISSISGLEFKIIGKTINVVKGDSNNKRAPQRKINGTVLDPNGTPIPGANVVEVGTTNGVATDFDGKFEIDLITAEPKIRVSYVGFKAIEMEIGEAATYEITLQESAEALDEVVVVGFGEQKKVSVVGAVTAIKPEEMKIPSSSLSQSFAGRLSGVIAVQRSGEPGRDAAQFWIRGISTFGNTNPLVFMDGIEISLGDLNSIDPTNIQNFSILKDASATAIYGARGANGVILIETKRGMEGKPRINVTVENSFISPTQYPEFTDAVTFMNMYNEARKNQNPFQPPKFSEDKIQGTREARDPYIYPNVDWLDELFSDFSIRKYGNLNIRGGGQTARYYMSASIFHDKGILKETDVNDFDNNIDQKRYNFVNNISVNVTPTTELELNLNADLINYNGPAVDASNIFGNIMNSNPVRFPVTYPTPEGSGHIYFGNTTGGFGPYNTFPNPYADLVKGYKERFSSTFISTFRIRQQLDMITKGLSFKAFASFKNWTSSEITRSYEPYFYQLDGYQYDPQTDTYEYELSQIGQGGRESLAQSGSNNGDRSFMTQAALNYNRTFGKHDVSGLLVYLQRQYNVNVIGSDLTSSLPSRNQGVSGRLTYAYDDRYLAEVNFGYNGSENFAEGKRFGFFPSFAMGYVISNEPYFKSLKKSISLLKLRASYGESGNDRIGAVRFPYTSNVNLGADNGFTFGQNFNNSRPGVAITRYENNSITWEVGKKINVGLDLGLFDKVTLNVDVFKERREGIFMQRNTIPGTIGIGDTKPYANLGEVENKGVDVSLSYNQSFGSDLIVSSRGTFTFAQNKILAMDEPNLKYSYLSRVGRPVNQLWGLQAERLFIDQAEIDNSPTQTYTTQYYPGDIKYTDISNEIDGQNKIDANDRTPMGHPSVPEITYGYGINVMYKKFDFGVLFQGIARVSFFMSGLQPFAQNERNVLQAIANDYWTEDNQNLYAFYPRLSESENPNNVQNSSWWLRDGSFMRLKSAEIGFQYNRQVRFYVNGVNLLTFSKFNLWDPEMGGGNGLGYPPQRTFNLGAQINL</sequence>
<organism evidence="3 4">
    <name type="scientific">Zhouia amylolytica AD3</name>
    <dbReference type="NCBI Taxonomy" id="1286632"/>
    <lineage>
        <taxon>Bacteria</taxon>
        <taxon>Pseudomonadati</taxon>
        <taxon>Bacteroidota</taxon>
        <taxon>Flavobacteriia</taxon>
        <taxon>Flavobacteriales</taxon>
        <taxon>Flavobacteriaceae</taxon>
        <taxon>Zhouia</taxon>
    </lineage>
</organism>
<dbReference type="Proteomes" id="UP000018850">
    <property type="component" value="Unassembled WGS sequence"/>
</dbReference>
<reference evidence="4" key="1">
    <citation type="submission" date="2013-11" db="EMBL/GenBank/DDBJ databases">
        <title>Draft genome sequence from a member of Zhouia, isolated tidal flat.</title>
        <authorList>
            <person name="Jin H."/>
            <person name="Jeon C.O."/>
        </authorList>
    </citation>
    <scope>NUCLEOTIDE SEQUENCE [LARGE SCALE GENOMIC DNA]</scope>
    <source>
        <strain evidence="4">AD3</strain>
    </source>
</reference>
<dbReference type="InterPro" id="IPR008969">
    <property type="entry name" value="CarboxyPept-like_regulatory"/>
</dbReference>
<dbReference type="PATRIC" id="fig|1286632.3.peg.3298"/>
<proteinExistence type="inferred from homology"/>
<evidence type="ECO:0000313" key="3">
    <source>
        <dbReference type="EMBL" id="ETN93897.1"/>
    </source>
</evidence>
<reference evidence="3 4" key="2">
    <citation type="journal article" date="2016" name="Genome Announc.">
        <title>Draft Genome Sequence of Zhouia amylolytica AD3, Isolated from Tidal Flat Sediment.</title>
        <authorList>
            <person name="Jia B."/>
            <person name="Jin H.M."/>
            <person name="Lee H.J."/>
            <person name="Jeon C.O."/>
        </authorList>
    </citation>
    <scope>NUCLEOTIDE SEQUENCE [LARGE SCALE GENOMIC DNA]</scope>
    <source>
        <strain evidence="3 4">AD3</strain>
    </source>
</reference>
<dbReference type="NCBIfam" id="TIGR04056">
    <property type="entry name" value="OMP_RagA_SusC"/>
    <property type="match status" value="1"/>
</dbReference>
<dbReference type="SUPFAM" id="SSF49464">
    <property type="entry name" value="Carboxypeptidase regulatory domain-like"/>
    <property type="match status" value="1"/>
</dbReference>
<comment type="similarity">
    <text evidence="1">Belongs to the TonB-dependent receptor family.</text>
</comment>
<dbReference type="InterPro" id="IPR023997">
    <property type="entry name" value="TonB-dep_OMP_SusC/RagA_CS"/>
</dbReference>
<dbReference type="Gene3D" id="2.60.40.1120">
    <property type="entry name" value="Carboxypeptidase-like, regulatory domain"/>
    <property type="match status" value="1"/>
</dbReference>
<dbReference type="FunFam" id="2.170.130.10:FF:000003">
    <property type="entry name" value="SusC/RagA family TonB-linked outer membrane protein"/>
    <property type="match status" value="1"/>
</dbReference>
<protein>
    <recommendedName>
        <fullName evidence="2">TonB-dependent receptor plug domain-containing protein</fullName>
    </recommendedName>
</protein>
<accession>W2UKQ0</accession>
<dbReference type="InterPro" id="IPR012910">
    <property type="entry name" value="Plug_dom"/>
</dbReference>
<dbReference type="NCBIfam" id="TIGR04057">
    <property type="entry name" value="SusC_RagA_signa"/>
    <property type="match status" value="1"/>
</dbReference>
<keyword evidence="1" id="KW-0998">Cell outer membrane</keyword>
<dbReference type="SUPFAM" id="SSF56935">
    <property type="entry name" value="Porins"/>
    <property type="match status" value="1"/>
</dbReference>
<dbReference type="InterPro" id="IPR037066">
    <property type="entry name" value="Plug_dom_sf"/>
</dbReference>
<comment type="subcellular location">
    <subcellularLocation>
        <location evidence="1">Cell outer membrane</location>
        <topology evidence="1">Multi-pass membrane protein</topology>
    </subcellularLocation>
</comment>
<name>W2UKQ0_9FLAO</name>
<dbReference type="STRING" id="376730.SAMN04487906_0019"/>
<dbReference type="Pfam" id="PF13715">
    <property type="entry name" value="CarbopepD_reg_2"/>
    <property type="match status" value="1"/>
</dbReference>
<dbReference type="Gene3D" id="3.55.50.30">
    <property type="match status" value="1"/>
</dbReference>
<keyword evidence="1" id="KW-0813">Transport</keyword>
<dbReference type="InterPro" id="IPR023996">
    <property type="entry name" value="TonB-dep_OMP_SusC/RagA"/>
</dbReference>
<keyword evidence="1" id="KW-1134">Transmembrane beta strand</keyword>
<dbReference type="InterPro" id="IPR039426">
    <property type="entry name" value="TonB-dep_rcpt-like"/>
</dbReference>
<keyword evidence="1" id="KW-0812">Transmembrane</keyword>
<gene>
    <name evidence="3" type="ORF">P278_33070</name>
</gene>
<dbReference type="Gene3D" id="2.170.130.10">
    <property type="entry name" value="TonB-dependent receptor, plug domain"/>
    <property type="match status" value="1"/>
</dbReference>
<dbReference type="EMBL" id="AYXY01000031">
    <property type="protein sequence ID" value="ETN93897.1"/>
    <property type="molecule type" value="Genomic_DNA"/>
</dbReference>
<dbReference type="AlphaFoldDB" id="W2UKQ0"/>
<dbReference type="Pfam" id="PF07715">
    <property type="entry name" value="Plug"/>
    <property type="match status" value="1"/>
</dbReference>